<dbReference type="InterPro" id="IPR011051">
    <property type="entry name" value="RmlC_Cupin_sf"/>
</dbReference>
<dbReference type="Proteomes" id="UP001239167">
    <property type="component" value="Unassembled WGS sequence"/>
</dbReference>
<dbReference type="SUPFAM" id="SSF51182">
    <property type="entry name" value="RmlC-like cupins"/>
    <property type="match status" value="1"/>
</dbReference>
<proteinExistence type="predicted"/>
<dbReference type="InterPro" id="IPR010282">
    <property type="entry name" value="Uncharacterised_HutD/Ves"/>
</dbReference>
<protein>
    <submittedName>
        <fullName evidence="1">Environmental stress-induced protein Ves</fullName>
    </submittedName>
</protein>
<accession>A0ABT9Y477</accession>
<name>A0ABT9Y477_9FIRM</name>
<evidence type="ECO:0000313" key="1">
    <source>
        <dbReference type="EMBL" id="MDQ0202351.1"/>
    </source>
</evidence>
<reference evidence="1 2" key="1">
    <citation type="submission" date="2023-07" db="EMBL/GenBank/DDBJ databases">
        <title>Genomic Encyclopedia of Type Strains, Phase IV (KMG-IV): sequencing the most valuable type-strain genomes for metagenomic binning, comparative biology and taxonomic classification.</title>
        <authorList>
            <person name="Goeker M."/>
        </authorList>
    </citation>
    <scope>NUCLEOTIDE SEQUENCE [LARGE SCALE GENOMIC DNA]</scope>
    <source>
        <strain evidence="1 2">DSM 16980</strain>
    </source>
</reference>
<organism evidence="1 2">
    <name type="scientific">Pectinatus haikarae</name>
    <dbReference type="NCBI Taxonomy" id="349096"/>
    <lineage>
        <taxon>Bacteria</taxon>
        <taxon>Bacillati</taxon>
        <taxon>Bacillota</taxon>
        <taxon>Negativicutes</taxon>
        <taxon>Selenomonadales</taxon>
        <taxon>Selenomonadaceae</taxon>
        <taxon>Pectinatus</taxon>
    </lineage>
</organism>
<dbReference type="RefSeq" id="WP_196605908.1">
    <property type="nucleotide sequence ID" value="NZ_CP116940.1"/>
</dbReference>
<dbReference type="PANTHER" id="PTHR37943:SF1">
    <property type="entry name" value="PROTEIN VES"/>
    <property type="match status" value="1"/>
</dbReference>
<keyword evidence="2" id="KW-1185">Reference proteome</keyword>
<evidence type="ECO:0000313" key="2">
    <source>
        <dbReference type="Proteomes" id="UP001239167"/>
    </source>
</evidence>
<gene>
    <name evidence="1" type="ORF">J2S01_000036</name>
</gene>
<comment type="caution">
    <text evidence="1">The sequence shown here is derived from an EMBL/GenBank/DDBJ whole genome shotgun (WGS) entry which is preliminary data.</text>
</comment>
<sequence>MFEKIFSAKEHQTTSWSGGSTTQLYISPNNSHYEARDFKLRLSSATVDADVSTFTELIGIDRILMSLDNEISLIHNNRKEIKLKPFTAHFFSGADKTISKGRCTDFNVMLKQNSYKNADLFTIADPHFSLEADNACYIYIADGAYEILCGQKSFTLHKGELLYLNNFPACKLKKIIDHSRAVICKINW</sequence>
<dbReference type="Gene3D" id="2.60.120.10">
    <property type="entry name" value="Jelly Rolls"/>
    <property type="match status" value="1"/>
</dbReference>
<dbReference type="PANTHER" id="PTHR37943">
    <property type="entry name" value="PROTEIN VES"/>
    <property type="match status" value="1"/>
</dbReference>
<dbReference type="EMBL" id="JAUSUE010000001">
    <property type="protein sequence ID" value="MDQ0202351.1"/>
    <property type="molecule type" value="Genomic_DNA"/>
</dbReference>
<dbReference type="Pfam" id="PF05962">
    <property type="entry name" value="HutD"/>
    <property type="match status" value="1"/>
</dbReference>
<dbReference type="InterPro" id="IPR014710">
    <property type="entry name" value="RmlC-like_jellyroll"/>
</dbReference>